<gene>
    <name evidence="1" type="ORF">D0863_00651</name>
</gene>
<proteinExistence type="predicted"/>
<organism evidence="1 2">
    <name type="scientific">Hortaea werneckii</name>
    <name type="common">Black yeast</name>
    <name type="synonym">Cladosporium werneckii</name>
    <dbReference type="NCBI Taxonomy" id="91943"/>
    <lineage>
        <taxon>Eukaryota</taxon>
        <taxon>Fungi</taxon>
        <taxon>Dikarya</taxon>
        <taxon>Ascomycota</taxon>
        <taxon>Pezizomycotina</taxon>
        <taxon>Dothideomycetes</taxon>
        <taxon>Dothideomycetidae</taxon>
        <taxon>Mycosphaerellales</taxon>
        <taxon>Teratosphaeriaceae</taxon>
        <taxon>Hortaea</taxon>
    </lineage>
</organism>
<reference evidence="1 2" key="1">
    <citation type="journal article" date="2018" name="BMC Genomics">
        <title>Genomic evidence for intraspecific hybridization in a clonal and extremely halotolerant yeast.</title>
        <authorList>
            <person name="Gostincar C."/>
            <person name="Stajich J.E."/>
            <person name="Zupancic J."/>
            <person name="Zalar P."/>
            <person name="Gunde-Cimerman N."/>
        </authorList>
    </citation>
    <scope>NUCLEOTIDE SEQUENCE [LARGE SCALE GENOMIC DNA]</scope>
    <source>
        <strain evidence="1 2">EXF-2682</strain>
    </source>
</reference>
<accession>A0A3M7EPF2</accession>
<sequence>MVRRHSIPVKPRSLLKSHPIYPTSAASLSRPALRQKKAFILEMLSTILPCSCHLLQSSA</sequence>
<dbReference type="EMBL" id="QWIP01000011">
    <property type="protein sequence ID" value="RMY78441.1"/>
    <property type="molecule type" value="Genomic_DNA"/>
</dbReference>
<dbReference type="AlphaFoldDB" id="A0A3M7EPF2"/>
<name>A0A3M7EPF2_HORWE</name>
<protein>
    <submittedName>
        <fullName evidence="1">Uncharacterized protein</fullName>
    </submittedName>
</protein>
<comment type="caution">
    <text evidence="1">The sequence shown here is derived from an EMBL/GenBank/DDBJ whole genome shotgun (WGS) entry which is preliminary data.</text>
</comment>
<dbReference type="Proteomes" id="UP000269276">
    <property type="component" value="Unassembled WGS sequence"/>
</dbReference>
<evidence type="ECO:0000313" key="1">
    <source>
        <dbReference type="EMBL" id="RMY78441.1"/>
    </source>
</evidence>
<dbReference type="OrthoDB" id="3859292at2759"/>
<evidence type="ECO:0000313" key="2">
    <source>
        <dbReference type="Proteomes" id="UP000269276"/>
    </source>
</evidence>